<comment type="caution">
    <text evidence="2">The sequence shown here is derived from an EMBL/GenBank/DDBJ whole genome shotgun (WGS) entry which is preliminary data.</text>
</comment>
<dbReference type="InterPro" id="IPR050744">
    <property type="entry name" value="AI-2_Isomerase_LsrG"/>
</dbReference>
<dbReference type="GO" id="GO:0004497">
    <property type="term" value="F:monooxygenase activity"/>
    <property type="evidence" value="ECO:0007669"/>
    <property type="project" value="UniProtKB-KW"/>
</dbReference>
<reference evidence="2" key="1">
    <citation type="submission" date="2021-11" db="EMBL/GenBank/DDBJ databases">
        <authorList>
            <person name="Qingchun L."/>
            <person name="Dong Z."/>
            <person name="Zongwei Q."/>
            <person name="Jia Z."/>
            <person name="Duotao L."/>
        </authorList>
    </citation>
    <scope>NUCLEOTIDE SEQUENCE</scope>
    <source>
        <strain evidence="2">WLY-B-L2</strain>
    </source>
</reference>
<dbReference type="Proteomes" id="UP001165422">
    <property type="component" value="Unassembled WGS sequence"/>
</dbReference>
<sequence length="94" mass="11084">MITIVAKSIIKKGEKEKYLKLAKELIEKSRKENGCISYKIFEEINDSSILTFMEQWKNARAIQEHNNSEHFKRIVPLLAELRVSKSEINTYREL</sequence>
<gene>
    <name evidence="2" type="ORF">LN736_16655</name>
</gene>
<dbReference type="Pfam" id="PF03992">
    <property type="entry name" value="ABM"/>
    <property type="match status" value="1"/>
</dbReference>
<dbReference type="PROSITE" id="PS51725">
    <property type="entry name" value="ABM"/>
    <property type="match status" value="1"/>
</dbReference>
<name>A0ABS8NCN3_9CLOT</name>
<dbReference type="PANTHER" id="PTHR33336">
    <property type="entry name" value="QUINOL MONOOXYGENASE YGIN-RELATED"/>
    <property type="match status" value="1"/>
</dbReference>
<feature type="domain" description="ABM" evidence="1">
    <location>
        <begin position="2"/>
        <end position="91"/>
    </location>
</feature>
<dbReference type="Gene3D" id="3.30.70.100">
    <property type="match status" value="1"/>
</dbReference>
<keyword evidence="2" id="KW-0560">Oxidoreductase</keyword>
<evidence type="ECO:0000259" key="1">
    <source>
        <dbReference type="PROSITE" id="PS51725"/>
    </source>
</evidence>
<evidence type="ECO:0000313" key="2">
    <source>
        <dbReference type="EMBL" id="MCC9296478.1"/>
    </source>
</evidence>
<dbReference type="EMBL" id="JAJJPB010000033">
    <property type="protein sequence ID" value="MCC9296478.1"/>
    <property type="molecule type" value="Genomic_DNA"/>
</dbReference>
<dbReference type="RefSeq" id="WP_150358466.1">
    <property type="nucleotide sequence ID" value="NZ_JAJJPB010000033.1"/>
</dbReference>
<dbReference type="SUPFAM" id="SSF54909">
    <property type="entry name" value="Dimeric alpha+beta barrel"/>
    <property type="match status" value="1"/>
</dbReference>
<dbReference type="InterPro" id="IPR007138">
    <property type="entry name" value="ABM_dom"/>
</dbReference>
<keyword evidence="3" id="KW-1185">Reference proteome</keyword>
<dbReference type="InterPro" id="IPR011008">
    <property type="entry name" value="Dimeric_a/b-barrel"/>
</dbReference>
<dbReference type="PANTHER" id="PTHR33336:SF15">
    <property type="entry name" value="ABM DOMAIN-CONTAINING PROTEIN"/>
    <property type="match status" value="1"/>
</dbReference>
<accession>A0ABS8NCN3</accession>
<protein>
    <submittedName>
        <fullName evidence="2">Antibiotic biosynthesis monooxygenase</fullName>
    </submittedName>
</protein>
<organism evidence="2 3">
    <name type="scientific">Clostridium aromativorans</name>
    <dbReference type="NCBI Taxonomy" id="2836848"/>
    <lineage>
        <taxon>Bacteria</taxon>
        <taxon>Bacillati</taxon>
        <taxon>Bacillota</taxon>
        <taxon>Clostridia</taxon>
        <taxon>Eubacteriales</taxon>
        <taxon>Clostridiaceae</taxon>
        <taxon>Clostridium</taxon>
    </lineage>
</organism>
<proteinExistence type="predicted"/>
<keyword evidence="2" id="KW-0503">Monooxygenase</keyword>
<evidence type="ECO:0000313" key="3">
    <source>
        <dbReference type="Proteomes" id="UP001165422"/>
    </source>
</evidence>